<feature type="region of interest" description="Disordered" evidence="1">
    <location>
        <begin position="21"/>
        <end position="74"/>
    </location>
</feature>
<proteinExistence type="predicted"/>
<dbReference type="AlphaFoldDB" id="A0A0M8ZZY2"/>
<reference evidence="2 3" key="1">
    <citation type="submission" date="2015-07" db="EMBL/GenBank/DDBJ databases">
        <title>The genome of Melipona quadrifasciata.</title>
        <authorList>
            <person name="Pan H."/>
            <person name="Kapheim K."/>
        </authorList>
    </citation>
    <scope>NUCLEOTIDE SEQUENCE [LARGE SCALE GENOMIC DNA]</scope>
    <source>
        <strain evidence="2">0111107301</strain>
        <tissue evidence="2">Whole body</tissue>
    </source>
</reference>
<protein>
    <submittedName>
        <fullName evidence="2">Uncharacterized protein</fullName>
    </submittedName>
</protein>
<gene>
    <name evidence="2" type="ORF">WN51_00605</name>
</gene>
<evidence type="ECO:0000256" key="1">
    <source>
        <dbReference type="SAM" id="MobiDB-lite"/>
    </source>
</evidence>
<sequence>MKTNSGQHGGCALQSRCKGISRMSGNWGDATPPVEQGPTADHRQVYRDGKKGSVTGKASSVREEPAQAKAFSPL</sequence>
<dbReference type="Proteomes" id="UP000053105">
    <property type="component" value="Unassembled WGS sequence"/>
</dbReference>
<accession>A0A0M8ZZY2</accession>
<keyword evidence="3" id="KW-1185">Reference proteome</keyword>
<evidence type="ECO:0000313" key="3">
    <source>
        <dbReference type="Proteomes" id="UP000053105"/>
    </source>
</evidence>
<evidence type="ECO:0000313" key="2">
    <source>
        <dbReference type="EMBL" id="KOX74540.1"/>
    </source>
</evidence>
<organism evidence="2 3">
    <name type="scientific">Melipona quadrifasciata</name>
    <dbReference type="NCBI Taxonomy" id="166423"/>
    <lineage>
        <taxon>Eukaryota</taxon>
        <taxon>Metazoa</taxon>
        <taxon>Ecdysozoa</taxon>
        <taxon>Arthropoda</taxon>
        <taxon>Hexapoda</taxon>
        <taxon>Insecta</taxon>
        <taxon>Pterygota</taxon>
        <taxon>Neoptera</taxon>
        <taxon>Endopterygota</taxon>
        <taxon>Hymenoptera</taxon>
        <taxon>Apocrita</taxon>
        <taxon>Aculeata</taxon>
        <taxon>Apoidea</taxon>
        <taxon>Anthophila</taxon>
        <taxon>Apidae</taxon>
        <taxon>Melipona</taxon>
    </lineage>
</organism>
<dbReference type="EMBL" id="KQ435788">
    <property type="protein sequence ID" value="KOX74540.1"/>
    <property type="molecule type" value="Genomic_DNA"/>
</dbReference>
<feature type="compositionally biased region" description="Basic and acidic residues" evidence="1">
    <location>
        <begin position="40"/>
        <end position="51"/>
    </location>
</feature>
<name>A0A0M8ZZY2_9HYME</name>